<gene>
    <name evidence="2" type="ORF">H0235_014374</name>
</gene>
<name>A0A834KHH6_VESPE</name>
<proteinExistence type="predicted"/>
<comment type="caution">
    <text evidence="2">The sequence shown here is derived from an EMBL/GenBank/DDBJ whole genome shotgun (WGS) entry which is preliminary data.</text>
</comment>
<reference evidence="2" key="1">
    <citation type="journal article" date="2020" name="G3 (Bethesda)">
        <title>High-Quality Assemblies for Three Invasive Social Wasps from the &lt;i&gt;Vespula&lt;/i&gt; Genus.</title>
        <authorList>
            <person name="Harrop T.W.R."/>
            <person name="Guhlin J."/>
            <person name="McLaughlin G.M."/>
            <person name="Permina E."/>
            <person name="Stockwell P."/>
            <person name="Gilligan J."/>
            <person name="Le Lec M.F."/>
            <person name="Gruber M.A.M."/>
            <person name="Quinn O."/>
            <person name="Lovegrove M."/>
            <person name="Duncan E.J."/>
            <person name="Remnant E.J."/>
            <person name="Van Eeckhoven J."/>
            <person name="Graham B."/>
            <person name="Knapp R.A."/>
            <person name="Langford K.W."/>
            <person name="Kronenberg Z."/>
            <person name="Press M.O."/>
            <person name="Eacker S.M."/>
            <person name="Wilson-Rankin E.E."/>
            <person name="Purcell J."/>
            <person name="Lester P.J."/>
            <person name="Dearden P.K."/>
        </authorList>
    </citation>
    <scope>NUCLEOTIDE SEQUENCE</scope>
    <source>
        <strain evidence="2">Volc-1</strain>
    </source>
</reference>
<feature type="region of interest" description="Disordered" evidence="1">
    <location>
        <begin position="1"/>
        <end position="59"/>
    </location>
</feature>
<accession>A0A834KHH6</accession>
<keyword evidence="3" id="KW-1185">Reference proteome</keyword>
<feature type="compositionally biased region" description="Polar residues" evidence="1">
    <location>
        <begin position="12"/>
        <end position="21"/>
    </location>
</feature>
<evidence type="ECO:0000313" key="2">
    <source>
        <dbReference type="EMBL" id="KAF7406718.1"/>
    </source>
</evidence>
<dbReference type="AlphaFoldDB" id="A0A834KHH6"/>
<evidence type="ECO:0000256" key="1">
    <source>
        <dbReference type="SAM" id="MobiDB-lite"/>
    </source>
</evidence>
<evidence type="ECO:0000313" key="3">
    <source>
        <dbReference type="Proteomes" id="UP000600918"/>
    </source>
</evidence>
<organism evidence="2 3">
    <name type="scientific">Vespula pensylvanica</name>
    <name type="common">Western yellow jacket</name>
    <name type="synonym">Wasp</name>
    <dbReference type="NCBI Taxonomy" id="30213"/>
    <lineage>
        <taxon>Eukaryota</taxon>
        <taxon>Metazoa</taxon>
        <taxon>Ecdysozoa</taxon>
        <taxon>Arthropoda</taxon>
        <taxon>Hexapoda</taxon>
        <taxon>Insecta</taxon>
        <taxon>Pterygota</taxon>
        <taxon>Neoptera</taxon>
        <taxon>Endopterygota</taxon>
        <taxon>Hymenoptera</taxon>
        <taxon>Apocrita</taxon>
        <taxon>Aculeata</taxon>
        <taxon>Vespoidea</taxon>
        <taxon>Vespidae</taxon>
        <taxon>Vespinae</taxon>
        <taxon>Vespula</taxon>
    </lineage>
</organism>
<feature type="compositionally biased region" description="Basic residues" evidence="1">
    <location>
        <begin position="22"/>
        <end position="41"/>
    </location>
</feature>
<sequence length="96" mass="10941">MDSDVADPPPSSLFTEQGQNTSKKKTTFSRLLRGLKTHKKEKQGQTQGSPRHGRARIGVPQRHEHVFWLSLRISSWRCDMANQRTNREMARAGNAI</sequence>
<protein>
    <submittedName>
        <fullName evidence="2">Uncharacterized protein</fullName>
    </submittedName>
</protein>
<dbReference type="Proteomes" id="UP000600918">
    <property type="component" value="Unassembled WGS sequence"/>
</dbReference>
<dbReference type="EMBL" id="JACSDY010000015">
    <property type="protein sequence ID" value="KAF7406718.1"/>
    <property type="molecule type" value="Genomic_DNA"/>
</dbReference>